<keyword evidence="2" id="KW-1185">Reference proteome</keyword>
<dbReference type="PIRSF" id="PIRSF032131">
    <property type="entry name" value="UCP032131"/>
    <property type="match status" value="1"/>
</dbReference>
<evidence type="ECO:0000313" key="2">
    <source>
        <dbReference type="Proteomes" id="UP001259572"/>
    </source>
</evidence>
<name>A0ABU3Q356_9SPHN</name>
<gene>
    <name evidence="1" type="ORF">RQX22_02655</name>
</gene>
<reference evidence="1 2" key="1">
    <citation type="submission" date="2023-05" db="EMBL/GenBank/DDBJ databases">
        <authorList>
            <person name="Guo Y."/>
        </authorList>
    </citation>
    <scope>NUCLEOTIDE SEQUENCE [LARGE SCALE GENOMIC DNA]</scope>
    <source>
        <strain evidence="1 2">GR2756</strain>
    </source>
</reference>
<dbReference type="Pfam" id="PF06676">
    <property type="entry name" value="DUF1178"/>
    <property type="match status" value="1"/>
</dbReference>
<dbReference type="InterPro" id="IPR009562">
    <property type="entry name" value="DUF1178"/>
</dbReference>
<protein>
    <submittedName>
        <fullName evidence="1">DUF1178 family protein</fullName>
    </submittedName>
</protein>
<organism evidence="1 2">
    <name type="scientific">Sphingosinicella rhizophila</name>
    <dbReference type="NCBI Taxonomy" id="3050082"/>
    <lineage>
        <taxon>Bacteria</taxon>
        <taxon>Pseudomonadati</taxon>
        <taxon>Pseudomonadota</taxon>
        <taxon>Alphaproteobacteria</taxon>
        <taxon>Sphingomonadales</taxon>
        <taxon>Sphingosinicellaceae</taxon>
        <taxon>Sphingosinicella</taxon>
    </lineage>
</organism>
<accession>A0ABU3Q356</accession>
<sequence>MIVFDLKCPSEHVFESWFGSTEDYEQQRQRGLVECPLCGARDLVKAAMAPHLPAKANSRASSDMASAHPEAVKAMLAAMAKAQKKMLESSHFVGDRFADEARAIHIGDAEARAIHGKATRDEADSLIQEGIPVAPLPFPVVEPSEEN</sequence>
<dbReference type="Proteomes" id="UP001259572">
    <property type="component" value="Unassembled WGS sequence"/>
</dbReference>
<comment type="caution">
    <text evidence="1">The sequence shown here is derived from an EMBL/GenBank/DDBJ whole genome shotgun (WGS) entry which is preliminary data.</text>
</comment>
<proteinExistence type="predicted"/>
<dbReference type="RefSeq" id="WP_315723350.1">
    <property type="nucleotide sequence ID" value="NZ_JAVUPU010000001.1"/>
</dbReference>
<evidence type="ECO:0000313" key="1">
    <source>
        <dbReference type="EMBL" id="MDT9597846.1"/>
    </source>
</evidence>
<dbReference type="EMBL" id="JAVUPU010000001">
    <property type="protein sequence ID" value="MDT9597846.1"/>
    <property type="molecule type" value="Genomic_DNA"/>
</dbReference>